<sequence length="320" mass="36244">MKTKFFLYARKSTEDEERQIMSIEAQLAELAEYAKRENIEIAETFIESKSAKKPGREIFNEMMSKVHESKEPIGLIAWHPDRLARNSVDGGQIIYSIDIGKIVSLRFPTFWFEPTPQGLFMLQVAFGQSKYYSDNLSENVKRGIRQKLRRGEWPGLAPFGYVNNPKTRTIEPEPTKSRCVVKAFEEFSQGRHTLESLGQRLSFWGVVSGTGKPICKATLQRMLTNPVYLGIIKHNGESYEGGFPSIVSRATFEAVQKVLKQRARPRKSKKRHNFPFVGLLTCGECGGAITAQFAHGHGGTYRYYRCTKKLGKCSTCSPIN</sequence>
<evidence type="ECO:0000313" key="4">
    <source>
        <dbReference type="Proteomes" id="UP000034391"/>
    </source>
</evidence>
<dbReference type="SMART" id="SM00857">
    <property type="entry name" value="Resolvase"/>
    <property type="match status" value="1"/>
</dbReference>
<dbReference type="PROSITE" id="PS51737">
    <property type="entry name" value="RECOMBINASE_DNA_BIND"/>
    <property type="match status" value="1"/>
</dbReference>
<dbReference type="GO" id="GO:0000150">
    <property type="term" value="F:DNA strand exchange activity"/>
    <property type="evidence" value="ECO:0007669"/>
    <property type="project" value="InterPro"/>
</dbReference>
<gene>
    <name evidence="3" type="ORF">UX56_C0006G0005</name>
</gene>
<dbReference type="InterPro" id="IPR006119">
    <property type="entry name" value="Resolv_N"/>
</dbReference>
<dbReference type="InterPro" id="IPR038109">
    <property type="entry name" value="DNA_bind_recomb_sf"/>
</dbReference>
<organism evidence="3 4">
    <name type="scientific">Candidatus Azambacteria bacterium GW2011_GWD2_46_48</name>
    <dbReference type="NCBI Taxonomy" id="1618623"/>
    <lineage>
        <taxon>Bacteria</taxon>
        <taxon>Candidatus Azamiibacteriota</taxon>
    </lineage>
</organism>
<dbReference type="InterPro" id="IPR036162">
    <property type="entry name" value="Resolvase-like_N_sf"/>
</dbReference>
<dbReference type="InterPro" id="IPR025827">
    <property type="entry name" value="Zn_ribbon_recom_dom"/>
</dbReference>
<dbReference type="PROSITE" id="PS51736">
    <property type="entry name" value="RECOMBINASES_3"/>
    <property type="match status" value="1"/>
</dbReference>
<evidence type="ECO:0000259" key="1">
    <source>
        <dbReference type="PROSITE" id="PS51736"/>
    </source>
</evidence>
<dbReference type="GO" id="GO:0003677">
    <property type="term" value="F:DNA binding"/>
    <property type="evidence" value="ECO:0007669"/>
    <property type="project" value="InterPro"/>
</dbReference>
<protein>
    <submittedName>
        <fullName evidence="3">Recombinase</fullName>
    </submittedName>
</protein>
<dbReference type="Gene3D" id="3.40.50.1390">
    <property type="entry name" value="Resolvase, N-terminal catalytic domain"/>
    <property type="match status" value="1"/>
</dbReference>
<dbReference type="Pfam" id="PF13408">
    <property type="entry name" value="Zn_ribbon_recom"/>
    <property type="match status" value="1"/>
</dbReference>
<proteinExistence type="predicted"/>
<dbReference type="InterPro" id="IPR050639">
    <property type="entry name" value="SSR_resolvase"/>
</dbReference>
<dbReference type="PANTHER" id="PTHR30461">
    <property type="entry name" value="DNA-INVERTASE FROM LAMBDOID PROPHAGE"/>
    <property type="match status" value="1"/>
</dbReference>
<dbReference type="InterPro" id="IPR011109">
    <property type="entry name" value="DNA_bind_recombinase_dom"/>
</dbReference>
<dbReference type="Pfam" id="PF00239">
    <property type="entry name" value="Resolvase"/>
    <property type="match status" value="1"/>
</dbReference>
<dbReference type="Gene3D" id="3.90.1750.20">
    <property type="entry name" value="Putative Large Serine Recombinase, Chain B, Domain 2"/>
    <property type="match status" value="1"/>
</dbReference>
<accession>A0A0G1QCN4</accession>
<dbReference type="CDD" id="cd00338">
    <property type="entry name" value="Ser_Recombinase"/>
    <property type="match status" value="1"/>
</dbReference>
<feature type="domain" description="Recombinase" evidence="2">
    <location>
        <begin position="158"/>
        <end position="265"/>
    </location>
</feature>
<dbReference type="PANTHER" id="PTHR30461:SF23">
    <property type="entry name" value="DNA RECOMBINASE-RELATED"/>
    <property type="match status" value="1"/>
</dbReference>
<dbReference type="AlphaFoldDB" id="A0A0G1QCN4"/>
<evidence type="ECO:0000259" key="2">
    <source>
        <dbReference type="PROSITE" id="PS51737"/>
    </source>
</evidence>
<evidence type="ECO:0000313" key="3">
    <source>
        <dbReference type="EMBL" id="KKU42786.1"/>
    </source>
</evidence>
<dbReference type="EMBL" id="LCMR01000006">
    <property type="protein sequence ID" value="KKU42786.1"/>
    <property type="molecule type" value="Genomic_DNA"/>
</dbReference>
<dbReference type="SUPFAM" id="SSF53041">
    <property type="entry name" value="Resolvase-like"/>
    <property type="match status" value="1"/>
</dbReference>
<name>A0A0G1QCN4_9BACT</name>
<dbReference type="Proteomes" id="UP000034391">
    <property type="component" value="Unassembled WGS sequence"/>
</dbReference>
<dbReference type="Pfam" id="PF07508">
    <property type="entry name" value="Recombinase"/>
    <property type="match status" value="1"/>
</dbReference>
<feature type="domain" description="Resolvase/invertase-type recombinase catalytic" evidence="1">
    <location>
        <begin position="4"/>
        <end position="151"/>
    </location>
</feature>
<reference evidence="3 4" key="1">
    <citation type="journal article" date="2015" name="Nature">
        <title>rRNA introns, odd ribosomes, and small enigmatic genomes across a large radiation of phyla.</title>
        <authorList>
            <person name="Brown C.T."/>
            <person name="Hug L.A."/>
            <person name="Thomas B.C."/>
            <person name="Sharon I."/>
            <person name="Castelle C.J."/>
            <person name="Singh A."/>
            <person name="Wilkins M.J."/>
            <person name="Williams K.H."/>
            <person name="Banfield J.F."/>
        </authorList>
    </citation>
    <scope>NUCLEOTIDE SEQUENCE [LARGE SCALE GENOMIC DNA]</scope>
</reference>
<comment type="caution">
    <text evidence="3">The sequence shown here is derived from an EMBL/GenBank/DDBJ whole genome shotgun (WGS) entry which is preliminary data.</text>
</comment>